<sequence>MIKKTAPHPFRPGRVSAPVITANMSYAKVTAGPRKDPSKNKAPIDMSTEDIKVLLSMISIIDNGEVALLVKKFKAEKKNKSSLSSEHAPLVEAIKSNKF</sequence>
<gene>
    <name evidence="1" type="ORF">EVAR_32095_1</name>
</gene>
<accession>A0A4C1V5S0</accession>
<dbReference type="EMBL" id="BGZK01000276">
    <property type="protein sequence ID" value="GBP33597.1"/>
    <property type="molecule type" value="Genomic_DNA"/>
</dbReference>
<evidence type="ECO:0000313" key="1">
    <source>
        <dbReference type="EMBL" id="GBP33597.1"/>
    </source>
</evidence>
<keyword evidence="2" id="KW-1185">Reference proteome</keyword>
<dbReference type="Proteomes" id="UP000299102">
    <property type="component" value="Unassembled WGS sequence"/>
</dbReference>
<dbReference type="AlphaFoldDB" id="A0A4C1V5S0"/>
<name>A0A4C1V5S0_EUMVA</name>
<comment type="caution">
    <text evidence="1">The sequence shown here is derived from an EMBL/GenBank/DDBJ whole genome shotgun (WGS) entry which is preliminary data.</text>
</comment>
<reference evidence="1 2" key="1">
    <citation type="journal article" date="2019" name="Commun. Biol.">
        <title>The bagworm genome reveals a unique fibroin gene that provides high tensile strength.</title>
        <authorList>
            <person name="Kono N."/>
            <person name="Nakamura H."/>
            <person name="Ohtoshi R."/>
            <person name="Tomita M."/>
            <person name="Numata K."/>
            <person name="Arakawa K."/>
        </authorList>
    </citation>
    <scope>NUCLEOTIDE SEQUENCE [LARGE SCALE GENOMIC DNA]</scope>
</reference>
<protein>
    <submittedName>
        <fullName evidence="1">Uncharacterized protein</fullName>
    </submittedName>
</protein>
<proteinExistence type="predicted"/>
<evidence type="ECO:0000313" key="2">
    <source>
        <dbReference type="Proteomes" id="UP000299102"/>
    </source>
</evidence>
<organism evidence="1 2">
    <name type="scientific">Eumeta variegata</name>
    <name type="common">Bagworm moth</name>
    <name type="synonym">Eumeta japonica</name>
    <dbReference type="NCBI Taxonomy" id="151549"/>
    <lineage>
        <taxon>Eukaryota</taxon>
        <taxon>Metazoa</taxon>
        <taxon>Ecdysozoa</taxon>
        <taxon>Arthropoda</taxon>
        <taxon>Hexapoda</taxon>
        <taxon>Insecta</taxon>
        <taxon>Pterygota</taxon>
        <taxon>Neoptera</taxon>
        <taxon>Endopterygota</taxon>
        <taxon>Lepidoptera</taxon>
        <taxon>Glossata</taxon>
        <taxon>Ditrysia</taxon>
        <taxon>Tineoidea</taxon>
        <taxon>Psychidae</taxon>
        <taxon>Oiketicinae</taxon>
        <taxon>Eumeta</taxon>
    </lineage>
</organism>